<feature type="domain" description="DUF1553" evidence="3">
    <location>
        <begin position="734"/>
        <end position="997"/>
    </location>
</feature>
<dbReference type="AlphaFoldDB" id="A0A366HQV3"/>
<dbReference type="Pfam" id="PF07583">
    <property type="entry name" value="PSCyt2"/>
    <property type="match status" value="1"/>
</dbReference>
<dbReference type="InterPro" id="IPR011429">
    <property type="entry name" value="Cyt_c_Planctomycete-type"/>
</dbReference>
<protein>
    <submittedName>
        <fullName evidence="5">Cytochrome c</fullName>
    </submittedName>
</protein>
<feature type="domain" description="Cytochrome C Planctomycete-type" evidence="4">
    <location>
        <begin position="24"/>
        <end position="85"/>
    </location>
</feature>
<dbReference type="EMBL" id="QNRR01000002">
    <property type="protein sequence ID" value="RBP46041.1"/>
    <property type="molecule type" value="Genomic_DNA"/>
</dbReference>
<comment type="caution">
    <text evidence="5">The sequence shown here is derived from an EMBL/GenBank/DDBJ whole genome shotgun (WGS) entry which is preliminary data.</text>
</comment>
<dbReference type="OrthoDB" id="174388at2"/>
<dbReference type="Proteomes" id="UP000253426">
    <property type="component" value="Unassembled WGS sequence"/>
</dbReference>
<gene>
    <name evidence="5" type="ORF">DES53_102427</name>
</gene>
<sequence>MPVFAAEGPIRFNRDVRPIMSDTCFHCHGPDKNSRKGGLRLDIREEALKPGKSGAIPIVPGKPEESEIVTRIFTKDADDLMPPDDAHKELTAAQKEIFRRWVAEGAVYEAHWAYTPLVRPAVPKIEDARFTIHNPIDAFIAEKLIEKKAGPSSQADARMLARRLSLDITGLPPSPKQVGDFVKAAAGKSPSEVDAAYDALRESFFKSPHYGERMAVWWLDVARFTDTVGFHGDQNQRIFPYRDYVISAFNKNKPFDQFTRDQLAGDLLPNPTTEQLVASGFNRLNMMTREGGAQPKEYLAKYGAERVRTVGGAWMGATLGCSECHDHKFDPFTAKDFYAMQAFFADVKQWGVYSDYGYTKNPELKGWSNDYPFPPEIEVVSPYLKKRGEKLHAGMMAVAKKALAAVPQEQFAAWKSASQEFLAQHQKGWVTPAPQVTVSEAPVADKKKKDAPAKPAPKKDGAAAEKPKPELPQPVVEEGRKIVFSGKAADTTKVSLSVTGRVAAVWLELLPDARHGDSILRGGAKDTSFTVKPAISVQRKGADKAAAATIAYATATHEDPQYSSTVQQLNLRGGWKTSSKEWNQPQASAWILDTPVTLMEGDTLHVTIPGNMAGVMRVSVSPFAPLKPLGREWGAKLAEALKLEQLSDELAELYLTSTGTDRAAITEYRKLHSEWLACRDGKTWTMVTKAMDPLTVRILPRGNWMDETGEVTPPAVPEFLPATFRPEKDKPQATRLQLAEWLCSKENPLTPRATMNRLWKQFFGNGLSIVVDDLGAQGEPPSHPELLDWLACEFRDSGWDMQHMIRLMVSSSTYRQSSSLRADMREVDPANRLLSSQNPRRLDAEFVRDNALAISGALNRDLGGPSVKPYQPADYYENLQFPDRNYIADADDRQWRRGVYMHWQRTFLHPMLANFDAPMRDECTALRNNSNTPQQALTLLNDPTFVEAARVFAVRLLEAKSTDPAKPLDDAARLNRAFMLAVSRPAKKEERESLLGFLNAQREAFKANTADAELSLKVGLKPVPAELDKAEVAAWTSVCRVILNLHETITRY</sequence>
<feature type="compositionally biased region" description="Basic and acidic residues" evidence="1">
    <location>
        <begin position="443"/>
        <end position="469"/>
    </location>
</feature>
<proteinExistence type="predicted"/>
<evidence type="ECO:0000256" key="1">
    <source>
        <dbReference type="SAM" id="MobiDB-lite"/>
    </source>
</evidence>
<accession>A0A366HQV3</accession>
<feature type="region of interest" description="Disordered" evidence="1">
    <location>
        <begin position="440"/>
        <end position="476"/>
    </location>
</feature>
<dbReference type="PANTHER" id="PTHR35889:SF3">
    <property type="entry name" value="F-BOX DOMAIN-CONTAINING PROTEIN"/>
    <property type="match status" value="1"/>
</dbReference>
<name>A0A366HQV3_9BACT</name>
<evidence type="ECO:0000259" key="3">
    <source>
        <dbReference type="Pfam" id="PF07587"/>
    </source>
</evidence>
<evidence type="ECO:0000313" key="5">
    <source>
        <dbReference type="EMBL" id="RBP46041.1"/>
    </source>
</evidence>
<dbReference type="Pfam" id="PF07587">
    <property type="entry name" value="PSD1"/>
    <property type="match status" value="1"/>
</dbReference>
<organism evidence="5 6">
    <name type="scientific">Roseimicrobium gellanilyticum</name>
    <dbReference type="NCBI Taxonomy" id="748857"/>
    <lineage>
        <taxon>Bacteria</taxon>
        <taxon>Pseudomonadati</taxon>
        <taxon>Verrucomicrobiota</taxon>
        <taxon>Verrucomicrobiia</taxon>
        <taxon>Verrucomicrobiales</taxon>
        <taxon>Verrucomicrobiaceae</taxon>
        <taxon>Roseimicrobium</taxon>
    </lineage>
</organism>
<dbReference type="InterPro" id="IPR011444">
    <property type="entry name" value="DUF1549"/>
</dbReference>
<evidence type="ECO:0000313" key="6">
    <source>
        <dbReference type="Proteomes" id="UP000253426"/>
    </source>
</evidence>
<reference evidence="5 6" key="1">
    <citation type="submission" date="2018-06" db="EMBL/GenBank/DDBJ databases">
        <title>Genomic Encyclopedia of Type Strains, Phase IV (KMG-IV): sequencing the most valuable type-strain genomes for metagenomic binning, comparative biology and taxonomic classification.</title>
        <authorList>
            <person name="Goeker M."/>
        </authorList>
    </citation>
    <scope>NUCLEOTIDE SEQUENCE [LARGE SCALE GENOMIC DNA]</scope>
    <source>
        <strain evidence="5 6">DSM 25532</strain>
    </source>
</reference>
<dbReference type="InterPro" id="IPR022655">
    <property type="entry name" value="DUF1553"/>
</dbReference>
<keyword evidence="6" id="KW-1185">Reference proteome</keyword>
<dbReference type="Pfam" id="PF07635">
    <property type="entry name" value="PSCyt1"/>
    <property type="match status" value="1"/>
</dbReference>
<evidence type="ECO:0000259" key="4">
    <source>
        <dbReference type="Pfam" id="PF07635"/>
    </source>
</evidence>
<feature type="domain" description="DUF1549" evidence="2">
    <location>
        <begin position="135"/>
        <end position="348"/>
    </location>
</feature>
<dbReference type="PANTHER" id="PTHR35889">
    <property type="entry name" value="CYCLOINULO-OLIGOSACCHARIDE FRUCTANOTRANSFERASE-RELATED"/>
    <property type="match status" value="1"/>
</dbReference>
<evidence type="ECO:0000259" key="2">
    <source>
        <dbReference type="Pfam" id="PF07583"/>
    </source>
</evidence>